<dbReference type="InterPro" id="IPR005534">
    <property type="entry name" value="Curli_assmbl/transp-comp_CsgG"/>
</dbReference>
<dbReference type="Gene3D" id="3.40.50.10610">
    <property type="entry name" value="ABC-type transport auxiliary lipoprotein component"/>
    <property type="match status" value="1"/>
</dbReference>
<evidence type="ECO:0000313" key="7">
    <source>
        <dbReference type="EMBL" id="MEN3322360.1"/>
    </source>
</evidence>
<accession>A0ABV0A909</accession>
<evidence type="ECO:0000256" key="4">
    <source>
        <dbReference type="ARBA" id="ARBA00023139"/>
    </source>
</evidence>
<keyword evidence="8" id="KW-1185">Reference proteome</keyword>
<dbReference type="PROSITE" id="PS51257">
    <property type="entry name" value="PROKAR_LIPOPROTEIN"/>
    <property type="match status" value="1"/>
</dbReference>
<evidence type="ECO:0000256" key="5">
    <source>
        <dbReference type="ARBA" id="ARBA00023288"/>
    </source>
</evidence>
<keyword evidence="4" id="KW-0564">Palmitate</keyword>
<dbReference type="PANTHER" id="PTHR41164:SF1">
    <property type="entry name" value="CURLI PRODUCTION ASSEMBLY_TRANSPORT COMPONENT CSGG"/>
    <property type="match status" value="1"/>
</dbReference>
<dbReference type="EMBL" id="JAZHYP010000001">
    <property type="protein sequence ID" value="MEN3322360.1"/>
    <property type="molecule type" value="Genomic_DNA"/>
</dbReference>
<dbReference type="Proteomes" id="UP001416393">
    <property type="component" value="Unassembled WGS sequence"/>
</dbReference>
<protein>
    <submittedName>
        <fullName evidence="7">CsgG/HfaB family protein</fullName>
    </submittedName>
</protein>
<dbReference type="PANTHER" id="PTHR41164">
    <property type="entry name" value="CURLI PRODUCTION ASSEMBLY/TRANSPORT COMPONENT CSGG"/>
    <property type="match status" value="1"/>
</dbReference>
<keyword evidence="1" id="KW-1003">Cell membrane</keyword>
<keyword evidence="5" id="KW-0449">Lipoprotein</keyword>
<evidence type="ECO:0000256" key="2">
    <source>
        <dbReference type="ARBA" id="ARBA00022729"/>
    </source>
</evidence>
<organism evidence="7 8">
    <name type="scientific">Mariniflexile soesokkakense</name>
    <dbReference type="NCBI Taxonomy" id="1343160"/>
    <lineage>
        <taxon>Bacteria</taxon>
        <taxon>Pseudomonadati</taxon>
        <taxon>Bacteroidota</taxon>
        <taxon>Flavobacteriia</taxon>
        <taxon>Flavobacteriales</taxon>
        <taxon>Flavobacteriaceae</taxon>
        <taxon>Mariniflexile</taxon>
    </lineage>
</organism>
<evidence type="ECO:0000256" key="3">
    <source>
        <dbReference type="ARBA" id="ARBA00023136"/>
    </source>
</evidence>
<keyword evidence="3" id="KW-0472">Membrane</keyword>
<sequence length="311" mass="32910">MKTIKTITTLFLMLSCTLLSAQKDPKTTVEEIESKCASTPTSQRVTVSVSSFNVATPTAYAKFGDELSQMLTNALQNVNCFNVLLSLKDSNEIMQEINFGESGNTQAGTSPKRGNMKGAQVIVMGKVTEFASGESSAGAIGIKFGGNKAHIGFIIQLINAETRELIDSKSFNVDGRANGFKGLKIGGLNVAGSTQNNKALADATEKGIIEAIEYIVASKDKMPLPKVNDVNSKSGSFISVSNADYAKVKLLTDLLASKGKISDKSISNGTGSFWLEHSVASDAIADFINTKLGSKFSIQSLDAGEISLVAK</sequence>
<dbReference type="RefSeq" id="WP_346239905.1">
    <property type="nucleotide sequence ID" value="NZ_JAZHYP010000001.1"/>
</dbReference>
<feature type="signal peptide" evidence="6">
    <location>
        <begin position="1"/>
        <end position="21"/>
    </location>
</feature>
<gene>
    <name evidence="7" type="ORF">VP395_01350</name>
</gene>
<keyword evidence="2 6" id="KW-0732">Signal</keyword>
<evidence type="ECO:0000256" key="1">
    <source>
        <dbReference type="ARBA" id="ARBA00022475"/>
    </source>
</evidence>
<name>A0ABV0A909_9FLAO</name>
<dbReference type="Pfam" id="PF03783">
    <property type="entry name" value="CsgG"/>
    <property type="match status" value="1"/>
</dbReference>
<evidence type="ECO:0000256" key="6">
    <source>
        <dbReference type="SAM" id="SignalP"/>
    </source>
</evidence>
<reference evidence="7 8" key="1">
    <citation type="submission" date="2024-01" db="EMBL/GenBank/DDBJ databases">
        <title>Mariniflexile litorale sp. nov., isolated from the shallow sediments of the Sea of Japan.</title>
        <authorList>
            <person name="Romanenko L."/>
            <person name="Bystritskaya E."/>
            <person name="Isaeva M."/>
        </authorList>
    </citation>
    <scope>NUCLEOTIDE SEQUENCE [LARGE SCALE GENOMIC DNA]</scope>
    <source>
        <strain evidence="7 8">KCTC 32427</strain>
    </source>
</reference>
<evidence type="ECO:0000313" key="8">
    <source>
        <dbReference type="Proteomes" id="UP001416393"/>
    </source>
</evidence>
<comment type="caution">
    <text evidence="7">The sequence shown here is derived from an EMBL/GenBank/DDBJ whole genome shotgun (WGS) entry which is preliminary data.</text>
</comment>
<feature type="chain" id="PRO_5046042292" evidence="6">
    <location>
        <begin position="22"/>
        <end position="311"/>
    </location>
</feature>
<proteinExistence type="predicted"/>